<dbReference type="Pfam" id="PF00248">
    <property type="entry name" value="Aldo_ket_red"/>
    <property type="match status" value="1"/>
</dbReference>
<organism evidence="5 6">
    <name type="scientific">Botryotinia convoluta</name>
    <dbReference type="NCBI Taxonomy" id="54673"/>
    <lineage>
        <taxon>Eukaryota</taxon>
        <taxon>Fungi</taxon>
        <taxon>Dikarya</taxon>
        <taxon>Ascomycota</taxon>
        <taxon>Pezizomycotina</taxon>
        <taxon>Leotiomycetes</taxon>
        <taxon>Helotiales</taxon>
        <taxon>Sclerotiniaceae</taxon>
        <taxon>Botryotinia</taxon>
    </lineage>
</organism>
<dbReference type="AlphaFoldDB" id="A0A4Z1IRR4"/>
<dbReference type="InterPro" id="IPR023210">
    <property type="entry name" value="NADP_OxRdtase_dom"/>
</dbReference>
<dbReference type="InterPro" id="IPR018170">
    <property type="entry name" value="Aldo/ket_reductase_CS"/>
</dbReference>
<evidence type="ECO:0000256" key="1">
    <source>
        <dbReference type="ARBA" id="ARBA00023002"/>
    </source>
</evidence>
<dbReference type="InterPro" id="IPR036812">
    <property type="entry name" value="NAD(P)_OxRdtase_dom_sf"/>
</dbReference>
<dbReference type="InterPro" id="IPR050523">
    <property type="entry name" value="AKR_Detox_Biosynth"/>
</dbReference>
<gene>
    <name evidence="5" type="ORF">BCON_0023g00280</name>
</gene>
<keyword evidence="2" id="KW-0472">Membrane</keyword>
<feature type="transmembrane region" description="Helical" evidence="2">
    <location>
        <begin position="87"/>
        <end position="108"/>
    </location>
</feature>
<dbReference type="PROSITE" id="PS00062">
    <property type="entry name" value="ALDOKETO_REDUCTASE_2"/>
    <property type="match status" value="1"/>
</dbReference>
<keyword evidence="2" id="KW-0812">Transmembrane</keyword>
<keyword evidence="1" id="KW-0560">Oxidoreductase</keyword>
<feature type="transmembrane region" description="Helical" evidence="2">
    <location>
        <begin position="15"/>
        <end position="36"/>
    </location>
</feature>
<feature type="domain" description="NADP-dependent oxidoreductase" evidence="3">
    <location>
        <begin position="357"/>
        <end position="642"/>
    </location>
</feature>
<proteinExistence type="predicted"/>
<protein>
    <submittedName>
        <fullName evidence="5">Uncharacterized protein</fullName>
    </submittedName>
</protein>
<dbReference type="Proteomes" id="UP000297527">
    <property type="component" value="Unassembled WGS sequence"/>
</dbReference>
<dbReference type="InterPro" id="IPR049326">
    <property type="entry name" value="Rhodopsin_dom_fungi"/>
</dbReference>
<evidence type="ECO:0000259" key="4">
    <source>
        <dbReference type="Pfam" id="PF20684"/>
    </source>
</evidence>
<dbReference type="EMBL" id="PQXN01000023">
    <property type="protein sequence ID" value="TGO61970.1"/>
    <property type="molecule type" value="Genomic_DNA"/>
</dbReference>
<dbReference type="OrthoDB" id="48988at2759"/>
<dbReference type="Pfam" id="PF20684">
    <property type="entry name" value="Fung_rhodopsin"/>
    <property type="match status" value="2"/>
</dbReference>
<dbReference type="PANTHER" id="PTHR43364">
    <property type="entry name" value="NADH-SPECIFIC METHYLGLYOXAL REDUCTASE-RELATED"/>
    <property type="match status" value="1"/>
</dbReference>
<dbReference type="SUPFAM" id="SSF51430">
    <property type="entry name" value="NAD(P)-linked oxidoreductase"/>
    <property type="match status" value="1"/>
</dbReference>
<evidence type="ECO:0000313" key="5">
    <source>
        <dbReference type="EMBL" id="TGO61970.1"/>
    </source>
</evidence>
<evidence type="ECO:0000259" key="3">
    <source>
        <dbReference type="Pfam" id="PF00248"/>
    </source>
</evidence>
<name>A0A4Z1IRR4_9HELO</name>
<accession>A0A4Z1IRR4</accession>
<evidence type="ECO:0000313" key="6">
    <source>
        <dbReference type="Proteomes" id="UP000297527"/>
    </source>
</evidence>
<keyword evidence="2" id="KW-1133">Transmembrane helix</keyword>
<reference evidence="5 6" key="1">
    <citation type="submission" date="2017-12" db="EMBL/GenBank/DDBJ databases">
        <title>Comparative genomics of Botrytis spp.</title>
        <authorList>
            <person name="Valero-Jimenez C.A."/>
            <person name="Tapia P."/>
            <person name="Veloso J."/>
            <person name="Silva-Moreno E."/>
            <person name="Staats M."/>
            <person name="Valdes J.H."/>
            <person name="Van Kan J.A.L."/>
        </authorList>
    </citation>
    <scope>NUCLEOTIDE SEQUENCE [LARGE SCALE GENOMIC DNA]</scope>
    <source>
        <strain evidence="5 6">MUCL11595</strain>
    </source>
</reference>
<dbReference type="PANTHER" id="PTHR43364:SF4">
    <property type="entry name" value="NAD(P)-LINKED OXIDOREDUCTASE SUPERFAMILY PROTEIN"/>
    <property type="match status" value="1"/>
</dbReference>
<feature type="transmembrane region" description="Helical" evidence="2">
    <location>
        <begin position="48"/>
        <end position="67"/>
    </location>
</feature>
<sequence length="689" mass="76217">MGNAGSVPADYSDSARGITILFIVLTTIAIISRTLSRTIQKVHYNIDDILINIGYVTNLGQLVTSLLSISHGSCSLPMLEKITDAELLYLTNVQIALGILYSITILAVKVSVLFMYRRIFTMNNKWFRVGWWFNLLFLFPGWTVAAYTLLGIQVSKGSLGDNKLSTIGSPLVGALNSLSDLMVLALPIGMVMQLKLPRQERIAISATSVSMMRAVRFHLEHTHHWNPAYGDYNDMVMTITESSTGLICACLIIVKPLLRKTREIAAYGTSQLSGLLSSSSTGRRSKSSGSQHSVYNEIYSLDSRTRKELNQGINRVDQYEVNSESIELVDRTNILTQPHIRPWEQPAESNIMATPKVILGTSGVGSNWLQEDMGALADALKSLNINEVDTAAIYPITSPGLVEELLGEIKYGKKGFLVDTKIITSMQGGDNTLTAEAIEYSLSKSLKALKVDKLNILYCQGPDKFTPIPQQAAAMDAQYRAGKFQSLGVCNFSVEMLEEWMAVAEQQNFIKPSVFQGQYNVFCRSYESSIFPMLRKYGIKFVGFSPLAGGFLTGKLTLSNGDEDLKGTRFEVKDGNIPGMAYRYWYDKSSMHDGIRKMAVLCEKFGIEVGEAACRWVLFHSMIDGSNGDAVIVGPSDLEQLKLYDEFAHKGRLPKALVEGMNDLWDVVKDDASTIVIYQQNGQSADFPL</sequence>
<feature type="domain" description="Rhodopsin" evidence="4">
    <location>
        <begin position="33"/>
        <end position="145"/>
    </location>
</feature>
<evidence type="ECO:0000256" key="2">
    <source>
        <dbReference type="SAM" id="Phobius"/>
    </source>
</evidence>
<keyword evidence="6" id="KW-1185">Reference proteome</keyword>
<feature type="domain" description="Rhodopsin" evidence="4">
    <location>
        <begin position="173"/>
        <end position="260"/>
    </location>
</feature>
<dbReference type="Gene3D" id="3.20.20.100">
    <property type="entry name" value="NADP-dependent oxidoreductase domain"/>
    <property type="match status" value="1"/>
</dbReference>
<comment type="caution">
    <text evidence="5">The sequence shown here is derived from an EMBL/GenBank/DDBJ whole genome shotgun (WGS) entry which is preliminary data.</text>
</comment>
<dbReference type="GO" id="GO:0016491">
    <property type="term" value="F:oxidoreductase activity"/>
    <property type="evidence" value="ECO:0007669"/>
    <property type="project" value="UniProtKB-KW"/>
</dbReference>
<feature type="transmembrane region" description="Helical" evidence="2">
    <location>
        <begin position="129"/>
        <end position="150"/>
    </location>
</feature>
<dbReference type="CDD" id="cd19075">
    <property type="entry name" value="AKR_AKR7A1-5"/>
    <property type="match status" value="1"/>
</dbReference>